<gene>
    <name evidence="1" type="ORF">FJR48_06055</name>
</gene>
<dbReference type="Gene3D" id="3.40.30.10">
    <property type="entry name" value="Glutaredoxin"/>
    <property type="match status" value="1"/>
</dbReference>
<accession>A0A5P8P0S7</accession>
<evidence type="ECO:0000313" key="1">
    <source>
        <dbReference type="EMBL" id="QFR49312.1"/>
    </source>
</evidence>
<dbReference type="KEGG" id="sulg:FJR48_06055"/>
<dbReference type="InterPro" id="IPR036249">
    <property type="entry name" value="Thioredoxin-like_sf"/>
</dbReference>
<dbReference type="OrthoDB" id="5334759at2"/>
<keyword evidence="2" id="KW-1185">Reference proteome</keyword>
<evidence type="ECO:0000313" key="2">
    <source>
        <dbReference type="Proteomes" id="UP000326944"/>
    </source>
</evidence>
<dbReference type="RefSeq" id="WP_152307255.1">
    <property type="nucleotide sequence ID" value="NZ_CP043617.1"/>
</dbReference>
<sequence>MKYLLVLIFLINFLEANYISWHYDFDKAHHKAVKEKKYLIALLLDKEISQYRDMIEKVFMNNEYIDEINDNFISVIIVKDQKKTYPVELLYTLEYPALFFLDNEELFICKPLLGKITPEMLESHLKICR</sequence>
<dbReference type="SUPFAM" id="SSF52833">
    <property type="entry name" value="Thioredoxin-like"/>
    <property type="match status" value="1"/>
</dbReference>
<proteinExistence type="predicted"/>
<reference evidence="1 2" key="1">
    <citation type="submission" date="2019-09" db="EMBL/GenBank/DDBJ databases">
        <title>Sulfurimonas gotlandica sp. nov., a chemoautotrophic and psychrotolerant epsilonproteobacterium isolated from a pelagic redoxcline, and an emended description of the genus Sulfurimonas.</title>
        <authorList>
            <person name="Wang S."/>
            <person name="Jiang L."/>
            <person name="Shao S."/>
        </authorList>
    </citation>
    <scope>NUCLEOTIDE SEQUENCE [LARGE SCALE GENOMIC DNA]</scope>
    <source>
        <strain evidence="1 2">GYSZ_1</strain>
    </source>
</reference>
<protein>
    <submittedName>
        <fullName evidence="1">Thioredoxin family protein</fullName>
    </submittedName>
</protein>
<dbReference type="EMBL" id="CP043617">
    <property type="protein sequence ID" value="QFR49312.1"/>
    <property type="molecule type" value="Genomic_DNA"/>
</dbReference>
<organism evidence="1 2">
    <name type="scientific">Sulfurimonas lithotrophica</name>
    <dbReference type="NCBI Taxonomy" id="2590022"/>
    <lineage>
        <taxon>Bacteria</taxon>
        <taxon>Pseudomonadati</taxon>
        <taxon>Campylobacterota</taxon>
        <taxon>Epsilonproteobacteria</taxon>
        <taxon>Campylobacterales</taxon>
        <taxon>Sulfurimonadaceae</taxon>
        <taxon>Sulfurimonas</taxon>
    </lineage>
</organism>
<name>A0A5P8P0S7_9BACT</name>
<dbReference type="AlphaFoldDB" id="A0A5P8P0S7"/>
<dbReference type="Proteomes" id="UP000326944">
    <property type="component" value="Chromosome"/>
</dbReference>